<dbReference type="PANTHER" id="PTHR42943:SF2">
    <property type="entry name" value="GLUTATHIONE S-TRANSFERASE KAPPA 1"/>
    <property type="match status" value="1"/>
</dbReference>
<name>A0A9W7XGS1_9FUNG</name>
<dbReference type="InterPro" id="IPR051924">
    <property type="entry name" value="GST_Kappa/NadH"/>
</dbReference>
<dbReference type="EMBL" id="JANBOH010000322">
    <property type="protein sequence ID" value="KAJ1642905.1"/>
    <property type="molecule type" value="Genomic_DNA"/>
</dbReference>
<dbReference type="AlphaFoldDB" id="A0A9W7XGS1"/>
<accession>A0A9W7XGS1</accession>
<dbReference type="Pfam" id="PF01323">
    <property type="entry name" value="DSBA"/>
    <property type="match status" value="2"/>
</dbReference>
<dbReference type="GO" id="GO:0004364">
    <property type="term" value="F:glutathione transferase activity"/>
    <property type="evidence" value="ECO:0007669"/>
    <property type="project" value="TreeGrafter"/>
</dbReference>
<keyword evidence="3" id="KW-1185">Reference proteome</keyword>
<dbReference type="GO" id="GO:0005739">
    <property type="term" value="C:mitochondrion"/>
    <property type="evidence" value="ECO:0007669"/>
    <property type="project" value="TreeGrafter"/>
</dbReference>
<dbReference type="GO" id="GO:0006749">
    <property type="term" value="P:glutathione metabolic process"/>
    <property type="evidence" value="ECO:0007669"/>
    <property type="project" value="TreeGrafter"/>
</dbReference>
<dbReference type="InterPro" id="IPR001853">
    <property type="entry name" value="DSBA-like_thioredoxin_dom"/>
</dbReference>
<feature type="domain" description="DSBA-like thioredoxin" evidence="1">
    <location>
        <begin position="8"/>
        <end position="101"/>
    </location>
</feature>
<reference evidence="2" key="1">
    <citation type="submission" date="2022-07" db="EMBL/GenBank/DDBJ databases">
        <title>Phylogenomic reconstructions and comparative analyses of Kickxellomycotina fungi.</title>
        <authorList>
            <person name="Reynolds N.K."/>
            <person name="Stajich J.E."/>
            <person name="Barry K."/>
            <person name="Grigoriev I.V."/>
            <person name="Crous P."/>
            <person name="Smith M.E."/>
        </authorList>
    </citation>
    <scope>NUCLEOTIDE SEQUENCE</scope>
    <source>
        <strain evidence="2">NBRC 105413</strain>
    </source>
</reference>
<dbReference type="Gene3D" id="3.40.30.10">
    <property type="entry name" value="Glutaredoxin"/>
    <property type="match status" value="2"/>
</dbReference>
<proteinExistence type="predicted"/>
<evidence type="ECO:0000313" key="3">
    <source>
        <dbReference type="Proteomes" id="UP001145021"/>
    </source>
</evidence>
<feature type="domain" description="DSBA-like thioredoxin" evidence="1">
    <location>
        <begin position="206"/>
        <end position="256"/>
    </location>
</feature>
<dbReference type="InterPro" id="IPR036249">
    <property type="entry name" value="Thioredoxin-like_sf"/>
</dbReference>
<comment type="caution">
    <text evidence="2">The sequence shown here is derived from an EMBL/GenBank/DDBJ whole genome shotgun (WGS) entry which is preliminary data.</text>
</comment>
<dbReference type="PANTHER" id="PTHR42943">
    <property type="entry name" value="GLUTATHIONE S-TRANSFERASE KAPPA"/>
    <property type="match status" value="1"/>
</dbReference>
<sequence>MSSVPNIINFWFEFASPYSMISALRLFYALTNKQAPNAAQIQNMPSCHVPELENIRINYRPIFLGGVFKAIGQQPLPNVAVPIKGSYLFHDVQRSLNLFGCPGFPGTRPALWPRNTTLAGRMAWMLSQGPEYIQILDSGRKPPAVLQSRQMEWAHTKTMAEFVWRIYECEFIANEDIGSGEVMGRLWDAFVARPGQLSEYQLPDGQRAVSLASEDAVKEGFKASTQMAVDLGVFGAPTFTTEDGDLYWGNDRMLEALSHYRVSDKIGQNAGFCTRANNGSNANL</sequence>
<dbReference type="GO" id="GO:0004602">
    <property type="term" value="F:glutathione peroxidase activity"/>
    <property type="evidence" value="ECO:0007669"/>
    <property type="project" value="TreeGrafter"/>
</dbReference>
<dbReference type="Proteomes" id="UP001145021">
    <property type="component" value="Unassembled WGS sequence"/>
</dbReference>
<dbReference type="GO" id="GO:0005777">
    <property type="term" value="C:peroxisome"/>
    <property type="evidence" value="ECO:0007669"/>
    <property type="project" value="TreeGrafter"/>
</dbReference>
<evidence type="ECO:0000313" key="2">
    <source>
        <dbReference type="EMBL" id="KAJ1642905.1"/>
    </source>
</evidence>
<gene>
    <name evidence="2" type="ORF">LPJ64_005282</name>
</gene>
<organism evidence="2 3">
    <name type="scientific">Coemansia asiatica</name>
    <dbReference type="NCBI Taxonomy" id="1052880"/>
    <lineage>
        <taxon>Eukaryota</taxon>
        <taxon>Fungi</taxon>
        <taxon>Fungi incertae sedis</taxon>
        <taxon>Zoopagomycota</taxon>
        <taxon>Kickxellomycotina</taxon>
        <taxon>Kickxellomycetes</taxon>
        <taxon>Kickxellales</taxon>
        <taxon>Kickxellaceae</taxon>
        <taxon>Coemansia</taxon>
    </lineage>
</organism>
<dbReference type="SUPFAM" id="SSF52833">
    <property type="entry name" value="Thioredoxin-like"/>
    <property type="match status" value="1"/>
</dbReference>
<protein>
    <recommendedName>
        <fullName evidence="1">DSBA-like thioredoxin domain-containing protein</fullName>
    </recommendedName>
</protein>
<evidence type="ECO:0000259" key="1">
    <source>
        <dbReference type="Pfam" id="PF01323"/>
    </source>
</evidence>